<gene>
    <name evidence="1" type="ORF">E3U43_006674</name>
</gene>
<evidence type="ECO:0000313" key="2">
    <source>
        <dbReference type="Proteomes" id="UP000793456"/>
    </source>
</evidence>
<sequence>MLFDVTVTQRYLVDPYRPSPPGALQANSMFTDKRRPLLLLRGRNTKPTIAPSGSHIVVSVNAPFELRCQGVKAMQWQREERPKVRGEKKTDGMSILHIPRAQPVHMGRYICLEESSMEQASIYVYVKDPDNPFRKSMVYNILTREGNTASIPCLATDPSLDSLRLETCSSQDLASGLQFSPNLEQGILIHNTQKAYEGCYVCAGRLGEQHVKSHHYFLTVKPVPNAPPVIEMQAPKRLILTRNQSLYLACNTSNVNGDIQLKWVTPPGSHDIEHHGGQTRRTAGDTHVKPRTKKVSLRNQCGSTFMVKKGFINLTPAGNGTIQVRSGESLPLIVEMEAYPKLHTISWSFMGQELRNTTDHVITTHSHEYRYSSELRLVRLKMSEGGVYTFQASNGDASVNHTFTIFVISKPEIVSHEGPVDGQVRCVAEGSPAPRITWYYCEQPYARCSQQMNATQEEHNVITVHALQPHVWEDRGGESGERQQGKVQYSGMCGYGGGRAGVHALFHQRGVRCAGTESTAKLSPSEPRRPGLMRGCRGLQRVCRASTYEGGECLWPGQDRPKGACGQDFCASQSNSRPGGGAESVERSRSPGGAGRSGGGLEVSVSCSREYIEL</sequence>
<name>A0ACD3RKQ5_LARCR</name>
<organism evidence="1 2">
    <name type="scientific">Larimichthys crocea</name>
    <name type="common">Large yellow croaker</name>
    <name type="synonym">Pseudosciaena crocea</name>
    <dbReference type="NCBI Taxonomy" id="215358"/>
    <lineage>
        <taxon>Eukaryota</taxon>
        <taxon>Metazoa</taxon>
        <taxon>Chordata</taxon>
        <taxon>Craniata</taxon>
        <taxon>Vertebrata</taxon>
        <taxon>Euteleostomi</taxon>
        <taxon>Actinopterygii</taxon>
        <taxon>Neopterygii</taxon>
        <taxon>Teleostei</taxon>
        <taxon>Neoteleostei</taxon>
        <taxon>Acanthomorphata</taxon>
        <taxon>Eupercaria</taxon>
        <taxon>Sciaenidae</taxon>
        <taxon>Larimichthys</taxon>
    </lineage>
</organism>
<accession>A0ACD3RKQ5</accession>
<dbReference type="EMBL" id="CM011677">
    <property type="protein sequence ID" value="TMS20181.1"/>
    <property type="molecule type" value="Genomic_DNA"/>
</dbReference>
<evidence type="ECO:0000313" key="1">
    <source>
        <dbReference type="EMBL" id="TMS20181.1"/>
    </source>
</evidence>
<proteinExistence type="predicted"/>
<protein>
    <submittedName>
        <fullName evidence="1">Uncharacterized protein</fullName>
    </submittedName>
</protein>
<dbReference type="Proteomes" id="UP000793456">
    <property type="component" value="Chromosome IV"/>
</dbReference>
<comment type="caution">
    <text evidence="1">The sequence shown here is derived from an EMBL/GenBank/DDBJ whole genome shotgun (WGS) entry which is preliminary data.</text>
</comment>
<keyword evidence="2" id="KW-1185">Reference proteome</keyword>
<reference evidence="1" key="1">
    <citation type="submission" date="2018-11" db="EMBL/GenBank/DDBJ databases">
        <title>The sequence and de novo assembly of Larimichthys crocea genome using PacBio and Hi-C technologies.</title>
        <authorList>
            <person name="Xu P."/>
            <person name="Chen B."/>
            <person name="Zhou Z."/>
            <person name="Ke Q."/>
            <person name="Wu Y."/>
            <person name="Bai H."/>
            <person name="Pu F."/>
        </authorList>
    </citation>
    <scope>NUCLEOTIDE SEQUENCE</scope>
    <source>
        <tissue evidence="1">Muscle</tissue>
    </source>
</reference>